<evidence type="ECO:0000256" key="3">
    <source>
        <dbReference type="ARBA" id="ARBA00022801"/>
    </source>
</evidence>
<evidence type="ECO:0000256" key="1">
    <source>
        <dbReference type="ARBA" id="ARBA00004308"/>
    </source>
</evidence>
<dbReference type="Pfam" id="PF01055">
    <property type="entry name" value="Glyco_hydro_31_2nd"/>
    <property type="match status" value="6"/>
</dbReference>
<dbReference type="FunFam" id="2.60.40.1180:FF:000001">
    <property type="entry name" value="Maltase-glucoamylase, intestinal"/>
    <property type="match status" value="1"/>
</dbReference>
<feature type="compositionally biased region" description="Low complexity" evidence="9">
    <location>
        <begin position="4634"/>
        <end position="4680"/>
    </location>
</feature>
<feature type="compositionally biased region" description="Polar residues" evidence="9">
    <location>
        <begin position="4886"/>
        <end position="4899"/>
    </location>
</feature>
<keyword evidence="3" id="KW-0378">Hydrolase</keyword>
<keyword evidence="5" id="KW-1015">Disulfide bond</keyword>
<dbReference type="PROSITE" id="PS51448">
    <property type="entry name" value="P_TREFOIL_2"/>
    <property type="match status" value="3"/>
</dbReference>
<gene>
    <name evidence="12" type="ORF">TREES_T100005181</name>
</gene>
<sequence length="4997" mass="550609">MARKKLKRFTTLEVTLSVLLLVVFIIALVLIVLLATGSKDSKDSETTGTPTPGTSTTPDSAKCPVVNELERINCIPEQSPTKAVCDQRGCCWSPQVPVNIPWCYYSKNHGYQIEGDIANTNAGFTAQLRSLSSSSPFGNDVDIVLLTAEYQTSNRFHFKLTDQTKNRYEVPHEHVQPFTGNAASSLTYEVEVSNQPFSIKVIRGSNKRVLFDSSIGPLLFSDQFLQLSIRLPSANVYGLGEHVHQQYRHDMNWKTWPIFNRDTTPNGDGTNLYGAQTFFLCLEDASGSSFGVFLMNSNAMEVILQPTPAVTYRTIGGILDFYVFLGNTPEQVVQEYLEDVQHADIDYMDERKDFTYDPVAFSGLPEFVKELHNNGQKLVIIVDPAISNNSSLSKPYGPYDRGSDMKIWVNSSDGVTPLIGEVWPGRTVFPDYTNPNCAVWWTREFELFHNQVEFDGIWIDMNEVSNFVDGSISGCSANNLNNPPFTPNVLGGCLFCKSLCMDAVQHWGKQYDVHNLYGYCMAIATAEAVKTVFPNKRSFIVTRSTFAGSGKFAAHWLGDNTATWDDLRWSIPGMLEFNLFGIPLGAEKVMAYVPDAVWYDYETELELPGDKIGLHLRGGYIFPTQQPNTTTMARYNVGENVLHVLANRAGRMCSRLWGRGCRHTMRHTVANGIYLLCEFSVTQNRLDVKILQSAYKDPNNLTFKEIKILGTQEFRSVTVKHNGVPSQMSPRVSYDSNLKVAIITEIDLVLGEAYTVEWSMILRDEEKIDCYPDEQGASADSCAARGCVWEESSTPGVPFCYFVSDLYSVSNVQYNSHGATADISLKSSVYANALPSTPVNSLRLDVTYHKNEMLQFKIYDPNNKRYEVPIPLNIPRVPTSTSQDQLYDVLIKQNPFGIEIRRKSTNTVIWDSQLLGFTFNDMFIRISTRLPSEYIYGFGETEHTAFKRDLNWHTWGMFSRDQPPGYKKNSYGVHPYYMGLEEDGNAHGVLLLNSNAMDVTFQPLPALTYRTTGGILDFYVLLGPTPELVTQQYTELIGRPVMVPYWSLGFQLCRYGYQNDSEIANLYDDMVAAQIPYDVQYSDIDYMERQLDFTLSPKFAGFPALINRMKSEGMRVILILDPAISGNETEPYPAFTRGVADDVFIRYPNGGDIVWGKVWPDFPGIVVNGSLDWDSQVEQYRAYVAFPDFFRNSTANWWKREMEELYTNPQQPERSLKYDGMWIDMNEPSSFVNGAVPPGCKNATLNHPPYMPHLESRDRGLSSKTLCMESQQILPDGSLVRHYDVHSLYGWSQTRPTYEAVQEVTGQRGIVITRSTFPSSGRWAGHWLGDNTAAWDQLKKSIIGMMEFSLFGISYTGADICGFFQDAEYEMCARWMQLGAFYPFSRNHNTIGTRRQDPVSWDANFVNISKKVLQTRYTLLPYLYTLMHQAHTEGITVVRPLLHEFVTDRVTWDIDNQFLLGPAFLVSPVLEPQFDYVDPGKNELRFVTDRVTWDIDNQFLLGPAFLVSPVLEPNARNVTAYFPRARWYDYYTGVDINTRGQWKALPAPLDHINLHVRGGYILPWQEPALNTHLSRQKFFGFKVALDDEGTAKGWLFWDDGQTIDTHGKGLYYLANFSVSQGNKSTGQEPATAAQSPSPSAPDESLRDRHSKGYKAMRNWGYEVSDARTITSRGFSVKLKRFPSPSLFGYDVNNTLFTAEYQTSNRFRFKITDDNNKRYEVPLTIKSGNETADTSNLNYDIEVIDKPFSLKIMRRSNRRVLLDTGIGPLLYAQQYLQLSFRLPSTNVYGLGEHVHQQYLHNMTWKTWPIFTRDATPTEDMINLYGAHTFFLCLEDTSGFSFGVFLMNSNAMEVTLQPAPAITYRTIGGILDFYVFLGNTPEQVVQEYLELIGRPFLPSYWSLGFQLSRRDYGGIDGLKEVVSRTRKAGIPYDVQYSDIDYMDGKKDFTLNNAYLDLPAFAEELHDKGQKYVIILHPGISNTSGYQPYQNGNTKRVWILDGNGFAVGEGYPGPTVFPDYSNDECIQWWKEELTKFHTELAFDGVWIEMDELSSFRQRPGPECESNSLNFPPFTPRVLDRLLFSRTLCMDTEFQKGFHYDIHSLYGYFMANATNSALESLFPNNRSFILSRSTFAGSGTVAAHWLGDNAATWNDLRWSIPSILEFNLFGIPMVGANICGYSKDVTEELCRRWMQLGAFYPLSRNHNGPGFRDQDPAAFGEDSLLLNSSRHYLNIRYTLLPYLYTLFYRAHTLGDTVARPLVHEFYQDPATWAIHEQFLWGPGLLITPVLYEGVDHVKAYVPDAIWYDYETGVAMEQRKQWVDMLLPGDKMGLHLRGGYIFPTQQPGTSTEVSRKNSLGLIVALDYKREGKGQLYWDDGVSRGGCPYMRSLWFSVTNRLQAKVIYCNYMDPDNLTFTDIRILGMDKQPANFTVIVNGSVTSDVLNVTYSASTKVVTITNLQGLALGQEFSLEWSLPVSDLEKFNCYPEGPTASEESCRQRGCLWEPTTAPGVPACYYDTIPNYAASNIQYLSTGITTHLALLTPPESERAAAAPPPPPPSGRELPLPGRPATTASDPLSAKIGSLEVSVIYHTESMLQVKIYDPTNKRYEVPVPLNIPPSPVDSPENCLYDVRILNNPFGIQVRRKNPNTVIWDSQLPGFIFSDMFLSISTHLPSQYIYGFGESEHTAFRRNMSWNTWGMFARDEPPAYIYGFGESEHTAFRRNMSWNTWGMFARDEPPAYKKNSYGVHPYYMALEDDGSAHGVLLLNSNAMDVTFQPTPALTYRITGGILDFYMVLGPTPELVTQQYTELIGRPVMPPYWALGFQLSRYGYQDATEISDLYDEMVAAQIPYIYDPTNKRYEVPVPLNIPPSPVDSPENCLYDVRILNNPFGIQVRRKNPNTVIWDSQLPGFIFSDMFLSISTHLPSQYIYGFGESEHTAFRRNMSWNTWGMFARDEPPAYKKNSYGVHPYYMALEDDGSAHGVLLLNSNAMDVTFQPTPALTYRITGGILDFYMVLGPTPELVTQQYTELIGRPVMPPYWALGFQLSRYGYQDATEISDLYDEMVAAQIPYYKKNSYGVHPYYMALEDDGSAHGVLLLNSNAMDVTFQPTPALTYRITGGILDFYMVLGPTPELVTQQYTELIGRPVMPPYWALGFQLSRYGYQDATEISDLYDEMVAAQIPYDVQHVDIDYMDRKLDFTLSPSFQNLSRLIEQMKKNGMRFILVLNPAISGNETEYLTFNRGRDNNVFIKWPDTNDIVWGKAWPDLPNVIVNGSLDHETQVKLFRAHVAFPDFLRNSTAAWWKKEIEMLYGNSQEPEKNLKFDGLRIDMNEPSNFVDGSVRNCNNEILNNPPYMPYLESRDKGLSSKTLCMESQQILPDGSLVRHYDVHSLYGWSQTRPTYEAVQEVTGQRGIVITRSTFPSSGRWAGHWLGDNTAAWDQLKKSIIGMMEFSLFGISYTGADICGFFGDAEYEMCIRWMQLGAFYPFSRNHNTVGTRRQDPVAWNSAFEMFSRKVLQTRYTLLPYLYTLMHKAHVEGSTVVRPLLHEHLAVIQQVSGNSWKLPLTTSTFMSEEGSSCHGRNLQVTLTTDTYENGNYFLAEFTADQNILRIQTIHNKYLNDANPLRVGYIRIWGMNSSYVTQVSFIYDNQLSMETNFKSDPYNQTLIIQLTNKNISLEKLTEVTWIHGAITTTASTTTTDFATTTPSLTSSADTTIGTIIPDTTTTSPRTDTTTGTSATTPIITTSSPMTTTNANGSTSVPNTTVYSTISTTVDTTSVTTPTITTSFPTSTADVNVSTAVPNTTAYSTISTTVDTTSVTTPTITTSFPTSTADVNVSTAVPNTTAYSTISTTVDTTSVTTPTITTSFPTSTADVNVSTAVPNTTAYSTISTTVDTTSVTTPTITTSFPTSTADVNVSTAVPNTTAYSTISTTVDTTSVTTPTITTSFPTSTADVNVSTAVPNTTAYSTISTTVDTTSVTTPTITTSFPTSTADVNVSTAVPNTTAYSTISTTVDTTSVTTPTITTSFPTSTADVNVSTAVPNTTAYSTISTTVDTTSVTTPTITTSFPTSTADVNVSTAVPNTTAYSTISTTVDTTSVTTPTITTSFPTSTADVNVSTAVPNTTAYSTISTTVDTTSVTTPTITTSFPTSTADVNVSTAVPNTTAYSTISTTVDTTSVTTPTITTSFPTSTADVNVSTAVPNTTAYSTISTTVDTTSVTTPTITTSFPTSTADVNVSTAVPNTTAYSTISTTVDTTSVTTPTITTSFPTSTADVNVSTAVPNTTAYSTISTTVDTTSVTTPTITTSFPTSTADVNVSTAVPNTTAYSTISTTVDTTSVTTPTITTSFPTSTADVNVSTAVPNTTAYSTISTTVDTTSVTTPTITTSFPTSTADVNVSTAVPNTTAYSTISTTVDTTSVTTPTITTSFPTSTADVNVSTAVPNTTAYSTISTTVDTTSVTTPTITTSFPTSTADVNVSTAVPNTTAYSTTVYSTISTTIDTTSAAAPIITTSFPTSTADINVSTAVPNTTAYSTISITTDSTSATDYVTTTSSPSSADVTTSNIILNTTMTSTTTTTASTSATAPVLTMSSPTSTADASTSTALPNTTSSFATSSTPSILTTPFPTSTADTNISTALPNTTSSFPTSGTPPILTTPFPTSTADTSTSTALPNTTSSFPTSGTPPILMTPFPTSTADTNFSTAYPNTAFSFPTSGTPPILTTSFLKSTADVNISTALPNTTVSSPISPSTANIVPPGSITTIPFRTATSNTSSVIVPNTTAPSTTSTTISTSITDFITSTSLSTSTIDATTSTIVPNTNTPSPTNVTTDSTSATDPIRATPFPISSLDISTTPSDPIIPSPTSTTATDTSATVPITTTPSPISSTDVTTSFTTLGSTSHSPRSVTTTPARNNTTLTPTNLSNAGTSSTTIKNTTATGVDSLTRNIINITTVGDIDTTARATVVTKITNVTSVETTTQVISTPPPVDTSGANTTALTGNITIT</sequence>
<dbReference type="SUPFAM" id="SSF74650">
    <property type="entry name" value="Galactose mutarotase-like"/>
    <property type="match status" value="7"/>
</dbReference>
<dbReference type="PROSITE" id="PS00129">
    <property type="entry name" value="GLYCOSYL_HYDROL_F31_1"/>
    <property type="match status" value="2"/>
</dbReference>
<dbReference type="Gene3D" id="4.10.110.10">
    <property type="entry name" value="Spasmolytic Protein, domain 1"/>
    <property type="match status" value="3"/>
</dbReference>
<dbReference type="FunCoup" id="L9L605">
    <property type="interactions" value="199"/>
</dbReference>
<evidence type="ECO:0000256" key="7">
    <source>
        <dbReference type="ARBA" id="ARBA00023295"/>
    </source>
</evidence>
<feature type="compositionally biased region" description="Polar residues" evidence="9">
    <location>
        <begin position="4615"/>
        <end position="4633"/>
    </location>
</feature>
<dbReference type="PANTHER" id="PTHR22762">
    <property type="entry name" value="ALPHA-GLUCOSIDASE"/>
    <property type="match status" value="1"/>
</dbReference>
<feature type="domain" description="P-type" evidence="11">
    <location>
        <begin position="61"/>
        <end position="107"/>
    </location>
</feature>
<feature type="region of interest" description="Disordered" evidence="9">
    <location>
        <begin position="4584"/>
        <end position="4680"/>
    </location>
</feature>
<feature type="domain" description="P-type" evidence="11">
    <location>
        <begin position="2469"/>
        <end position="2515"/>
    </location>
</feature>
<dbReference type="Gene3D" id="2.60.40.1180">
    <property type="entry name" value="Golgi alpha-mannosidase II"/>
    <property type="match status" value="8"/>
</dbReference>
<dbReference type="PROSITE" id="PS00025">
    <property type="entry name" value="P_TREFOIL_1"/>
    <property type="match status" value="1"/>
</dbReference>
<keyword evidence="6" id="KW-0325">Glycoprotein</keyword>
<dbReference type="InterPro" id="IPR048395">
    <property type="entry name" value="Glyco_hydro_31_C"/>
</dbReference>
<dbReference type="CDD" id="cd00111">
    <property type="entry name" value="Trefoil"/>
    <property type="match status" value="3"/>
</dbReference>
<dbReference type="Gene3D" id="2.60.40.1760">
    <property type="entry name" value="glycosyl hydrolase (family 31)"/>
    <property type="match status" value="7"/>
</dbReference>
<dbReference type="GO" id="GO:0016324">
    <property type="term" value="C:apical plasma membrane"/>
    <property type="evidence" value="ECO:0007669"/>
    <property type="project" value="UniProtKB-SubCell"/>
</dbReference>
<feature type="region of interest" description="Disordered" evidence="9">
    <location>
        <begin position="4857"/>
        <end position="4923"/>
    </location>
</feature>
<evidence type="ECO:0000313" key="13">
    <source>
        <dbReference type="Proteomes" id="UP000011518"/>
    </source>
</evidence>
<feature type="region of interest" description="Disordered" evidence="9">
    <location>
        <begin position="40"/>
        <end position="61"/>
    </location>
</feature>
<feature type="compositionally biased region" description="Low complexity" evidence="9">
    <location>
        <begin position="1629"/>
        <end position="1642"/>
    </location>
</feature>
<proteinExistence type="inferred from homology"/>
<feature type="compositionally biased region" description="Low complexity" evidence="9">
    <location>
        <begin position="4857"/>
        <end position="4885"/>
    </location>
</feature>
<dbReference type="Gene3D" id="3.20.20.80">
    <property type="entry name" value="Glycosidases"/>
    <property type="match status" value="4"/>
</dbReference>
<dbReference type="SMART" id="SM00018">
    <property type="entry name" value="PD"/>
    <property type="match status" value="3"/>
</dbReference>
<evidence type="ECO:0000259" key="11">
    <source>
        <dbReference type="PROSITE" id="PS51448"/>
    </source>
</evidence>
<dbReference type="GO" id="GO:0004558">
    <property type="term" value="F:alpha-1,4-glucosidase activity"/>
    <property type="evidence" value="ECO:0007669"/>
    <property type="project" value="TreeGrafter"/>
</dbReference>
<dbReference type="FunFam" id="2.60.40.1760:FF:000001">
    <property type="entry name" value="Maltase-glucoamylase, intestinal"/>
    <property type="match status" value="4"/>
</dbReference>
<protein>
    <submittedName>
        <fullName evidence="12">Maltase-glucoamylase, intestinal</fullName>
    </submittedName>
</protein>
<dbReference type="InterPro" id="IPR013780">
    <property type="entry name" value="Glyco_hydro_b"/>
</dbReference>
<dbReference type="SUPFAM" id="SSF51445">
    <property type="entry name" value="(Trans)glycosidases"/>
    <property type="match status" value="5"/>
</dbReference>
<evidence type="ECO:0000256" key="5">
    <source>
        <dbReference type="ARBA" id="ARBA00023157"/>
    </source>
</evidence>
<feature type="transmembrane region" description="Helical" evidence="10">
    <location>
        <begin position="12"/>
        <end position="35"/>
    </location>
</feature>
<name>L9L605_TUPCH</name>
<dbReference type="GO" id="GO:0005975">
    <property type="term" value="P:carbohydrate metabolic process"/>
    <property type="evidence" value="ECO:0007669"/>
    <property type="project" value="InterPro"/>
</dbReference>
<feature type="compositionally biased region" description="Low complexity" evidence="9">
    <location>
        <begin position="3709"/>
        <end position="3749"/>
    </location>
</feature>
<reference evidence="13" key="1">
    <citation type="submission" date="2012-07" db="EMBL/GenBank/DDBJ databases">
        <title>Genome of the Chinese tree shrew, a rising model animal genetically related to primates.</title>
        <authorList>
            <person name="Zhang G."/>
            <person name="Fan Y."/>
            <person name="Yao Y."/>
            <person name="Huang Z."/>
        </authorList>
    </citation>
    <scope>NUCLEOTIDE SEQUENCE [LARGE SCALE GENOMIC DNA]</scope>
</reference>
<feature type="compositionally biased region" description="Low complexity" evidence="9">
    <location>
        <begin position="2557"/>
        <end position="2566"/>
    </location>
</feature>
<accession>L9L605</accession>
<dbReference type="InterPro" id="IPR000519">
    <property type="entry name" value="P_trefoil_dom"/>
</dbReference>
<dbReference type="InterPro" id="IPR030458">
    <property type="entry name" value="Glyco_hydro_31_AS"/>
</dbReference>
<feature type="region of interest" description="Disordered" evidence="9">
    <location>
        <begin position="4808"/>
        <end position="4832"/>
    </location>
</feature>
<evidence type="ECO:0000256" key="9">
    <source>
        <dbReference type="SAM" id="MobiDB-lite"/>
    </source>
</evidence>
<dbReference type="Proteomes" id="UP000011518">
    <property type="component" value="Unassembled WGS sequence"/>
</dbReference>
<dbReference type="PANTHER" id="PTHR22762:SF63">
    <property type="entry name" value="MALTASE-GLUCOAMYLASE"/>
    <property type="match status" value="1"/>
</dbReference>
<evidence type="ECO:0000256" key="4">
    <source>
        <dbReference type="ARBA" id="ARBA00023136"/>
    </source>
</evidence>
<keyword evidence="7" id="KW-0326">Glycosidase</keyword>
<keyword evidence="4 10" id="KW-0472">Membrane</keyword>
<feature type="compositionally biased region" description="Low complexity" evidence="9">
    <location>
        <begin position="4808"/>
        <end position="4827"/>
    </location>
</feature>
<evidence type="ECO:0000256" key="6">
    <source>
        <dbReference type="ARBA" id="ARBA00023180"/>
    </source>
</evidence>
<dbReference type="InterPro" id="IPR017853">
    <property type="entry name" value="GH"/>
</dbReference>
<dbReference type="InParanoid" id="L9L605"/>
<feature type="compositionally biased region" description="Low complexity" evidence="9">
    <location>
        <begin position="46"/>
        <end position="58"/>
    </location>
</feature>
<dbReference type="SUPFAM" id="SSF51011">
    <property type="entry name" value="Glycosyl hydrolase domain"/>
    <property type="match status" value="3"/>
</dbReference>
<dbReference type="InterPro" id="IPR000322">
    <property type="entry name" value="Glyco_hydro_31_TIM"/>
</dbReference>
<dbReference type="InterPro" id="IPR017957">
    <property type="entry name" value="P_trefoil_CS"/>
</dbReference>
<evidence type="ECO:0000256" key="2">
    <source>
        <dbReference type="ARBA" id="ARBA00007806"/>
    </source>
</evidence>
<organism evidence="12 13">
    <name type="scientific">Tupaia chinensis</name>
    <name type="common">Chinese tree shrew</name>
    <name type="synonym">Tupaia belangeri chinensis</name>
    <dbReference type="NCBI Taxonomy" id="246437"/>
    <lineage>
        <taxon>Eukaryota</taxon>
        <taxon>Metazoa</taxon>
        <taxon>Chordata</taxon>
        <taxon>Craniata</taxon>
        <taxon>Vertebrata</taxon>
        <taxon>Euteleostomi</taxon>
        <taxon>Mammalia</taxon>
        <taxon>Eutheria</taxon>
        <taxon>Euarchontoglires</taxon>
        <taxon>Scandentia</taxon>
        <taxon>Tupaiidae</taxon>
        <taxon>Tupaia</taxon>
    </lineage>
</organism>
<comment type="caution">
    <text evidence="8">Lacks conserved residue(s) required for the propagation of feature annotation.</text>
</comment>
<feature type="domain" description="P-type" evidence="11">
    <location>
        <begin position="756"/>
        <end position="804"/>
    </location>
</feature>
<reference evidence="13" key="2">
    <citation type="journal article" date="2013" name="Nat. Commun.">
        <title>Genome of the Chinese tree shrew.</title>
        <authorList>
            <person name="Fan Y."/>
            <person name="Huang Z.Y."/>
            <person name="Cao C.C."/>
            <person name="Chen C.S."/>
            <person name="Chen Y.X."/>
            <person name="Fan D.D."/>
            <person name="He J."/>
            <person name="Hou H.L."/>
            <person name="Hu L."/>
            <person name="Hu X.T."/>
            <person name="Jiang X.T."/>
            <person name="Lai R."/>
            <person name="Lang Y.S."/>
            <person name="Liang B."/>
            <person name="Liao S.G."/>
            <person name="Mu D."/>
            <person name="Ma Y.Y."/>
            <person name="Niu Y.Y."/>
            <person name="Sun X.Q."/>
            <person name="Xia J.Q."/>
            <person name="Xiao J."/>
            <person name="Xiong Z.Q."/>
            <person name="Xu L."/>
            <person name="Yang L."/>
            <person name="Zhang Y."/>
            <person name="Zhao W."/>
            <person name="Zhao X.D."/>
            <person name="Zheng Y.T."/>
            <person name="Zhou J.M."/>
            <person name="Zhu Y.B."/>
            <person name="Zhang G.J."/>
            <person name="Wang J."/>
            <person name="Yao Y.G."/>
        </authorList>
    </citation>
    <scope>NUCLEOTIDE SEQUENCE [LARGE SCALE GENOMIC DNA]</scope>
</reference>
<dbReference type="GO" id="GO:0030246">
    <property type="term" value="F:carbohydrate binding"/>
    <property type="evidence" value="ECO:0007669"/>
    <property type="project" value="InterPro"/>
</dbReference>
<keyword evidence="10" id="KW-1133">Transmembrane helix</keyword>
<dbReference type="CDD" id="cd06602">
    <property type="entry name" value="GH31_MGAM_SI_GAA"/>
    <property type="match status" value="4"/>
</dbReference>
<keyword evidence="10" id="KW-0812">Transmembrane</keyword>
<evidence type="ECO:0000256" key="8">
    <source>
        <dbReference type="PROSITE-ProRule" id="PRU00779"/>
    </source>
</evidence>
<evidence type="ECO:0000313" key="12">
    <source>
        <dbReference type="EMBL" id="ELW68867.1"/>
    </source>
</evidence>
<feature type="region of interest" description="Disordered" evidence="9">
    <location>
        <begin position="1623"/>
        <end position="1648"/>
    </location>
</feature>
<comment type="subcellular location">
    <subcellularLocation>
        <location evidence="1">Endomembrane system</location>
    </subcellularLocation>
</comment>
<evidence type="ECO:0000256" key="10">
    <source>
        <dbReference type="SAM" id="Phobius"/>
    </source>
</evidence>
<dbReference type="Pfam" id="PF00088">
    <property type="entry name" value="Trefoil"/>
    <property type="match status" value="3"/>
</dbReference>
<dbReference type="eggNOG" id="KOG1065">
    <property type="taxonomic scope" value="Eukaryota"/>
</dbReference>
<dbReference type="InterPro" id="IPR044913">
    <property type="entry name" value="P_trefoil_dom_sf"/>
</dbReference>
<keyword evidence="13" id="KW-1185">Reference proteome</keyword>
<dbReference type="InterPro" id="IPR011013">
    <property type="entry name" value="Gal_mutarotase_sf_dom"/>
</dbReference>
<feature type="compositionally biased region" description="Low complexity" evidence="9">
    <location>
        <begin position="4584"/>
        <end position="4614"/>
    </location>
</feature>
<dbReference type="FunFam" id="3.20.20.80:FF:000016">
    <property type="entry name" value="Maltase-glucoamylase, intestinal"/>
    <property type="match status" value="4"/>
</dbReference>
<feature type="region of interest" description="Disordered" evidence="9">
    <location>
        <begin position="3709"/>
        <end position="3755"/>
    </location>
</feature>
<feature type="region of interest" description="Disordered" evidence="9">
    <location>
        <begin position="2542"/>
        <end position="2573"/>
    </location>
</feature>
<feature type="compositionally biased region" description="Low complexity" evidence="9">
    <location>
        <begin position="4900"/>
        <end position="4923"/>
    </location>
</feature>
<dbReference type="FunFam" id="4.10.110.10:FF:000003">
    <property type="entry name" value="Maltase-glucoamylase, intestinal"/>
    <property type="match status" value="1"/>
</dbReference>
<dbReference type="STRING" id="246437.L9L605"/>
<dbReference type="CDD" id="cd14752">
    <property type="entry name" value="GH31_N"/>
    <property type="match status" value="6"/>
</dbReference>
<comment type="similarity">
    <text evidence="2">Belongs to the glycosyl hydrolase 31 family.</text>
</comment>
<dbReference type="EMBL" id="KB320557">
    <property type="protein sequence ID" value="ELW68867.1"/>
    <property type="molecule type" value="Genomic_DNA"/>
</dbReference>
<dbReference type="Pfam" id="PF21365">
    <property type="entry name" value="Glyco_hydro_31_3rd"/>
    <property type="match status" value="3"/>
</dbReference>
<dbReference type="SUPFAM" id="SSF57492">
    <property type="entry name" value="Trefoil"/>
    <property type="match status" value="2"/>
</dbReference>